<dbReference type="Proteomes" id="UP001223586">
    <property type="component" value="Unassembled WGS sequence"/>
</dbReference>
<evidence type="ECO:0000313" key="2">
    <source>
        <dbReference type="Proteomes" id="UP001223586"/>
    </source>
</evidence>
<dbReference type="RefSeq" id="WP_307229096.1">
    <property type="nucleotide sequence ID" value="NZ_JAUSTT010000010.1"/>
</dbReference>
<accession>A0ABT9WSJ0</accession>
<protein>
    <submittedName>
        <fullName evidence="1">Pentose-5-phosphate-3-epimerase</fullName>
    </submittedName>
</protein>
<dbReference type="SUPFAM" id="SSF140415">
    <property type="entry name" value="YppE-like"/>
    <property type="match status" value="1"/>
</dbReference>
<evidence type="ECO:0000313" key="1">
    <source>
        <dbReference type="EMBL" id="MDQ0176161.1"/>
    </source>
</evidence>
<proteinExistence type="predicted"/>
<dbReference type="EMBL" id="JAUSTT010000010">
    <property type="protein sequence ID" value="MDQ0176161.1"/>
    <property type="molecule type" value="Genomic_DNA"/>
</dbReference>
<dbReference type="Pfam" id="PF08807">
    <property type="entry name" value="DUF1798"/>
    <property type="match status" value="1"/>
</dbReference>
<comment type="caution">
    <text evidence="1">The sequence shown here is derived from an EMBL/GenBank/DDBJ whole genome shotgun (WGS) entry which is preliminary data.</text>
</comment>
<organism evidence="1 2">
    <name type="scientific">Bacillus chungangensis</name>
    <dbReference type="NCBI Taxonomy" id="587633"/>
    <lineage>
        <taxon>Bacteria</taxon>
        <taxon>Bacillati</taxon>
        <taxon>Bacillota</taxon>
        <taxon>Bacilli</taxon>
        <taxon>Bacillales</taxon>
        <taxon>Bacillaceae</taxon>
        <taxon>Bacillus</taxon>
    </lineage>
</organism>
<dbReference type="InterPro" id="IPR023351">
    <property type="entry name" value="YppE-like_sf"/>
</dbReference>
<dbReference type="InterPro" id="IPR014913">
    <property type="entry name" value="YppE-like"/>
</dbReference>
<sequence length="122" mass="14754">MKSKEPLYHYTLALIQYNQDAISKNKVVRETKEKADFYKEVHPFVTEVREVCRKWEPMAITWVEKYQPKHLHPIQLKNTAENMQLIAVQSFFPETSLKRFQNYVRSVDYVLKRLLEELHKEK</sequence>
<reference evidence="1 2" key="1">
    <citation type="submission" date="2023-07" db="EMBL/GenBank/DDBJ databases">
        <title>Genomic Encyclopedia of Type Strains, Phase IV (KMG-IV): sequencing the most valuable type-strain genomes for metagenomic binning, comparative biology and taxonomic classification.</title>
        <authorList>
            <person name="Goeker M."/>
        </authorList>
    </citation>
    <scope>NUCLEOTIDE SEQUENCE [LARGE SCALE GENOMIC DNA]</scope>
    <source>
        <strain evidence="1 2">DSM 23837</strain>
    </source>
</reference>
<dbReference type="Gene3D" id="1.20.120.440">
    <property type="entry name" value="YppE-like"/>
    <property type="match status" value="1"/>
</dbReference>
<gene>
    <name evidence="1" type="ORF">J2S08_001997</name>
</gene>
<keyword evidence="2" id="KW-1185">Reference proteome</keyword>
<name>A0ABT9WSJ0_9BACI</name>